<sequence length="922" mass="102323">MAPGLFTASLAIAAAPFVFYAVFLGVATIPFVQRHALYAHKINTLFLYDVNEPTYWGFAKNQVTPFNLTTPDQTSIYAWHILPLPLYYKNEENLASQPSGLADDITKTEAFRLLKSDPNAKLNAGHIAQGMRPYTFHGLTDASSYHVLTIDYRGFGHSTGVPSEAGLIQDAHTAVEWAVNVAGIPPSRIVLLGQSLGTAVTSAVAEKYAVQGVEFAGVVLIAGFSDLATMIGGYRMGGLVPLLGPFSYLPAFVKVLDRFIIDKWHSSNRLVNIVRHTKTRLRLSLLHAKDDADIPYTEDNKLFKSAVGELLGDIDDAEFHAMKEQRTIRKGEDAAVTTWKAEPDVIIRQELIPYGGHNLIMGSSNMVMAVMRSSVLPPCKPHDLPDTPRHDGAENLNPTINVKLSGHSTPFPQQTPPRTLPKPPKTADNAMASDDKKPADAPSGSGAGESSQTTKDVQRILDTLSPQQLSELIALNPALAQEVAQATGTANPTPDQAAEMLKKMKLEDIMSGFAASGKNVKDMASYKFWGTQPVPRFDEDQAVPDGPLKVQKVDEISKESAALVSGFEWVTMDLTSDEEIKEVYELLNGHYVEDDDSTFRFNYSPSILRWAMMAPGWHKRYHVGVRASQSRKLVAFISAIPVHIRVRDKTITCSEVNFLCVHKKLRGKRLAPVLIKEVTRISNLEGVWQGLYTAGIVLPRPVSTCQYYHRPLNWQKLYEVGFSYLPHGSKPQYQVRKYAVPESTSTKGWRVMQAKDVAAVVDLQKRYSKRYDIAPELSEEEVVWTYVVEGADKKITDFISFYCVESSVIKNARHNVLRVAYLFYYATETGLQEPEDRDALKKRLNALVSDALTMAKKNNFDVFNALTLMDNGLFLEQQKFARGDGQLHYYLFNYRTKAIASGMEANGQLDEKNLSGVGLVLP</sequence>
<organism evidence="1 2">
    <name type="scientific">Lecanicillium saksenae</name>
    <dbReference type="NCBI Taxonomy" id="468837"/>
    <lineage>
        <taxon>Eukaryota</taxon>
        <taxon>Fungi</taxon>
        <taxon>Dikarya</taxon>
        <taxon>Ascomycota</taxon>
        <taxon>Pezizomycotina</taxon>
        <taxon>Sordariomycetes</taxon>
        <taxon>Hypocreomycetidae</taxon>
        <taxon>Hypocreales</taxon>
        <taxon>Cordycipitaceae</taxon>
        <taxon>Lecanicillium</taxon>
    </lineage>
</organism>
<gene>
    <name evidence="1" type="ORF">NLG97_g8860</name>
</gene>
<keyword evidence="2" id="KW-1185">Reference proteome</keyword>
<comment type="caution">
    <text evidence="1">The sequence shown here is derived from an EMBL/GenBank/DDBJ whole genome shotgun (WGS) entry which is preliminary data.</text>
</comment>
<dbReference type="EMBL" id="JANAKD010001663">
    <property type="protein sequence ID" value="KAJ3477369.1"/>
    <property type="molecule type" value="Genomic_DNA"/>
</dbReference>
<evidence type="ECO:0000313" key="2">
    <source>
        <dbReference type="Proteomes" id="UP001148737"/>
    </source>
</evidence>
<accession>A0ACC1QI71</accession>
<protein>
    <submittedName>
        <fullName evidence="1">Uncharacterized protein</fullName>
    </submittedName>
</protein>
<name>A0ACC1QI71_9HYPO</name>
<dbReference type="Proteomes" id="UP001148737">
    <property type="component" value="Unassembled WGS sequence"/>
</dbReference>
<reference evidence="1" key="1">
    <citation type="submission" date="2022-07" db="EMBL/GenBank/DDBJ databases">
        <title>Genome Sequence of Lecanicillium saksenae.</title>
        <authorList>
            <person name="Buettner E."/>
        </authorList>
    </citation>
    <scope>NUCLEOTIDE SEQUENCE</scope>
    <source>
        <strain evidence="1">VT-O1</strain>
    </source>
</reference>
<evidence type="ECO:0000313" key="1">
    <source>
        <dbReference type="EMBL" id="KAJ3477369.1"/>
    </source>
</evidence>
<proteinExistence type="predicted"/>